<evidence type="ECO:0000313" key="3">
    <source>
        <dbReference type="Proteomes" id="UP000091820"/>
    </source>
</evidence>
<dbReference type="VEuPathDB" id="VectorBase:GBRI043934"/>
<feature type="signal peptide" evidence="1">
    <location>
        <begin position="1"/>
        <end position="28"/>
    </location>
</feature>
<name>A0A1A9X4I7_9MUSC</name>
<sequence>MNSSAVIQMLSLLLLLLLLFLRLNLLNAITVPMPHTLLLPQGFDPPAAPRQRMHYPISVSTEILPKLLKIPTETPDWQPLTVPLRNLKLPLASAWSTYAPTTPLNGQNKDLSLTNLSVNENPIFESIVYGAWKSNPPIKMFNSSEMMMDDKFFHRTINRQNAGPDYKSSQKEKENLALFSKRFLCKKLLPAAFYSGFIGHFMQKLAKSEKQNLFKPTYYERSVESKSPKLAERSDKQQPIEQKQWLTKKPGRYKIPTIERRTIRDDQENPITDIVYSMKINTIYTTEVIPSTQDKPHETTIKLTTTTTTTTNMPTSDIHLTTITDTKFMKTTNASTLNWPKDFMDTLLPSTIKNLSNEPLSSTEEYSTMLRMSSESPLALSALNIPPSLWPQLPGNITKLGKPYERRSSSEEPALCVPITISEPNISNPRKLISVERVYCFPLPNSTNKMDDFVTKKHITNGYK</sequence>
<dbReference type="AlphaFoldDB" id="A0A1A9X4I7"/>
<evidence type="ECO:0000256" key="1">
    <source>
        <dbReference type="SAM" id="SignalP"/>
    </source>
</evidence>
<protein>
    <submittedName>
        <fullName evidence="2">Uncharacterized protein</fullName>
    </submittedName>
</protein>
<dbReference type="Proteomes" id="UP000091820">
    <property type="component" value="Unassembled WGS sequence"/>
</dbReference>
<accession>A0A1A9X4I7</accession>
<evidence type="ECO:0000313" key="2">
    <source>
        <dbReference type="EnsemblMetazoa" id="GBRI043934-PA"/>
    </source>
</evidence>
<reference evidence="3" key="1">
    <citation type="submission" date="2014-03" db="EMBL/GenBank/DDBJ databases">
        <authorList>
            <person name="Aksoy S."/>
            <person name="Warren W."/>
            <person name="Wilson R.K."/>
        </authorList>
    </citation>
    <scope>NUCLEOTIDE SEQUENCE [LARGE SCALE GENOMIC DNA]</scope>
    <source>
        <strain evidence="3">IAEA</strain>
    </source>
</reference>
<keyword evidence="3" id="KW-1185">Reference proteome</keyword>
<reference evidence="2" key="2">
    <citation type="submission" date="2020-05" db="UniProtKB">
        <authorList>
            <consortium name="EnsemblMetazoa"/>
        </authorList>
    </citation>
    <scope>IDENTIFICATION</scope>
    <source>
        <strain evidence="2">IAEA</strain>
    </source>
</reference>
<organism evidence="2 3">
    <name type="scientific">Glossina brevipalpis</name>
    <dbReference type="NCBI Taxonomy" id="37001"/>
    <lineage>
        <taxon>Eukaryota</taxon>
        <taxon>Metazoa</taxon>
        <taxon>Ecdysozoa</taxon>
        <taxon>Arthropoda</taxon>
        <taxon>Hexapoda</taxon>
        <taxon>Insecta</taxon>
        <taxon>Pterygota</taxon>
        <taxon>Neoptera</taxon>
        <taxon>Endopterygota</taxon>
        <taxon>Diptera</taxon>
        <taxon>Brachycera</taxon>
        <taxon>Muscomorpha</taxon>
        <taxon>Hippoboscoidea</taxon>
        <taxon>Glossinidae</taxon>
        <taxon>Glossina</taxon>
    </lineage>
</organism>
<dbReference type="EnsemblMetazoa" id="GBRI043934-RA">
    <property type="protein sequence ID" value="GBRI043934-PA"/>
    <property type="gene ID" value="GBRI043934"/>
</dbReference>
<feature type="chain" id="PRO_5008401022" evidence="1">
    <location>
        <begin position="29"/>
        <end position="464"/>
    </location>
</feature>
<keyword evidence="1" id="KW-0732">Signal</keyword>
<proteinExistence type="predicted"/>